<dbReference type="Pfam" id="PF07693">
    <property type="entry name" value="KAP_NTPase"/>
    <property type="match status" value="1"/>
</dbReference>
<name>H3AAV0_LATCH</name>
<evidence type="ECO:0000313" key="4">
    <source>
        <dbReference type="Ensembl" id="ENSLACP00000006771.1"/>
    </source>
</evidence>
<dbReference type="Proteomes" id="UP000008672">
    <property type="component" value="Unassembled WGS sequence"/>
</dbReference>
<keyword evidence="2" id="KW-0472">Membrane</keyword>
<dbReference type="GeneTree" id="ENSGT00650000093443"/>
<dbReference type="PANTHER" id="PTHR22674:SF6">
    <property type="entry name" value="NTPASE KAP FAMILY P-LOOP DOMAIN-CONTAINING PROTEIN 1"/>
    <property type="match status" value="1"/>
</dbReference>
<dbReference type="OMA" id="SEAKEMY"/>
<keyword evidence="2" id="KW-0812">Transmembrane</keyword>
<accession>H3AAV0</accession>
<dbReference type="InterPro" id="IPR052754">
    <property type="entry name" value="NTPase_KAP_P-loop"/>
</dbReference>
<keyword evidence="2" id="KW-1133">Transmembrane helix</keyword>
<dbReference type="FunCoup" id="H3AAV0">
    <property type="interactions" value="9"/>
</dbReference>
<reference evidence="5" key="1">
    <citation type="submission" date="2011-08" db="EMBL/GenBank/DDBJ databases">
        <title>The draft genome of Latimeria chalumnae.</title>
        <authorList>
            <person name="Di Palma F."/>
            <person name="Alfoldi J."/>
            <person name="Johnson J."/>
            <person name="Berlin A."/>
            <person name="Gnerre S."/>
            <person name="Jaffe D."/>
            <person name="MacCallum I."/>
            <person name="Young S."/>
            <person name="Walker B.J."/>
            <person name="Lander E."/>
            <person name="Lindblad-Toh K."/>
        </authorList>
    </citation>
    <scope>NUCLEOTIDE SEQUENCE [LARGE SCALE GENOMIC DNA]</scope>
    <source>
        <strain evidence="5">Wild caught</strain>
    </source>
</reference>
<feature type="domain" description="KAP NTPase" evidence="3">
    <location>
        <begin position="43"/>
        <end position="419"/>
    </location>
</feature>
<feature type="transmembrane region" description="Helical" evidence="2">
    <location>
        <begin position="155"/>
        <end position="175"/>
    </location>
</feature>
<organism evidence="4 5">
    <name type="scientific">Latimeria chalumnae</name>
    <name type="common">Coelacanth</name>
    <dbReference type="NCBI Taxonomy" id="7897"/>
    <lineage>
        <taxon>Eukaryota</taxon>
        <taxon>Metazoa</taxon>
        <taxon>Chordata</taxon>
        <taxon>Craniata</taxon>
        <taxon>Vertebrata</taxon>
        <taxon>Euteleostomi</taxon>
        <taxon>Coelacanthiformes</taxon>
        <taxon>Coelacanthidae</taxon>
        <taxon>Latimeria</taxon>
    </lineage>
</organism>
<dbReference type="eggNOG" id="KOG0502">
    <property type="taxonomic scope" value="Eukaryota"/>
</dbReference>
<keyword evidence="5" id="KW-1185">Reference proteome</keyword>
<dbReference type="InParanoid" id="H3AAV0"/>
<evidence type="ECO:0000313" key="5">
    <source>
        <dbReference type="Proteomes" id="UP000008672"/>
    </source>
</evidence>
<evidence type="ECO:0000259" key="3">
    <source>
        <dbReference type="Pfam" id="PF07693"/>
    </source>
</evidence>
<dbReference type="EMBL" id="AFYH01111797">
    <property type="status" value="NOT_ANNOTATED_CDS"/>
    <property type="molecule type" value="Genomic_DNA"/>
</dbReference>
<dbReference type="PANTHER" id="PTHR22674">
    <property type="entry name" value="NTPASE, KAP FAMILY P-LOOP DOMAIN-CONTAINING 1"/>
    <property type="match status" value="1"/>
</dbReference>
<evidence type="ECO:0000256" key="2">
    <source>
        <dbReference type="SAM" id="Phobius"/>
    </source>
</evidence>
<proteinExistence type="predicted"/>
<sequence length="547" mass="63056">LREETYKSNSKELKRTKQNIRTVSGKNAICLLFRILFCYPALTRKQKERKNIRYIFIRFSAWEYAGSDKLWAGLITTLCDTIQHEFGSLLLSAYRAIYRKKQDIINTDQDEEWRTKKFLWLPLWLPTIFLLLVSLVLLTFVLATDFPANYANKSVITAMEGIGAAGVGLSVAAVIRTVSLFAKNLFVTQRAEIEWMMNRTDLSAQLGFMSHVKEEVELITRFLQFMEIFERTKIRIVLLVTQLDMCPPKKVVEVLDAMNILLSNKDAPFISVLAVDPSIIVSCLESTTYFMGMEEKDRAENGYDILNRTIHLPFSLPEMSCDTKRDFLETIVQGKSLMKDGSSGKRAQEEEEQSQAASESQMLLSIRGENGGKQEHFKTEELANEALNCLLSNKLFKYITDNIIQMRRIANTVIITTRLVVKNLGKKVYEPETLAAWVILANHWPCRLSWILQCVEDERQRKETDAVFEEKPLWDIFEVSMEELYVIKKDIEKLLELDGDPDLFETFLKRDCAFKVKDVNNLMPCTVNLDRSLKRQIALLRSSNDIK</sequence>
<reference evidence="4" key="3">
    <citation type="submission" date="2025-09" db="UniProtKB">
        <authorList>
            <consortium name="Ensembl"/>
        </authorList>
    </citation>
    <scope>IDENTIFICATION</scope>
</reference>
<dbReference type="STRING" id="7897.ENSLACP00000006771"/>
<feature type="transmembrane region" description="Helical" evidence="2">
    <location>
        <begin position="123"/>
        <end position="143"/>
    </location>
</feature>
<reference evidence="4" key="2">
    <citation type="submission" date="2025-08" db="UniProtKB">
        <authorList>
            <consortium name="Ensembl"/>
        </authorList>
    </citation>
    <scope>IDENTIFICATION</scope>
</reference>
<feature type="region of interest" description="Disordered" evidence="1">
    <location>
        <begin position="338"/>
        <end position="360"/>
    </location>
</feature>
<dbReference type="Ensembl" id="ENSLACT00000006828.1">
    <property type="protein sequence ID" value="ENSLACP00000006771.1"/>
    <property type="gene ID" value="ENSLACG00000006009.1"/>
</dbReference>
<dbReference type="InterPro" id="IPR011646">
    <property type="entry name" value="KAP_P-loop"/>
</dbReference>
<dbReference type="HOGENOM" id="CLU_025247_1_0_1"/>
<evidence type="ECO:0000256" key="1">
    <source>
        <dbReference type="SAM" id="MobiDB-lite"/>
    </source>
</evidence>
<protein>
    <submittedName>
        <fullName evidence="4">NTPase, KAP family P-loop domain containing 1</fullName>
    </submittedName>
</protein>
<dbReference type="AlphaFoldDB" id="H3AAV0"/>